<dbReference type="GO" id="GO:0009277">
    <property type="term" value="C:fungal-type cell wall"/>
    <property type="evidence" value="ECO:0007669"/>
    <property type="project" value="TreeGrafter"/>
</dbReference>
<keyword evidence="10" id="KW-0336">GPI-anchor</keyword>
<comment type="subcellular location">
    <subcellularLocation>
        <location evidence="3">Cell membrane</location>
        <topology evidence="3">Lipid-anchor</topology>
        <topology evidence="3">GPI-anchor</topology>
    </subcellularLocation>
    <subcellularLocation>
        <location evidence="2">Secreted</location>
        <location evidence="2">Cell wall</location>
    </subcellularLocation>
</comment>
<evidence type="ECO:0000256" key="17">
    <source>
        <dbReference type="ARBA" id="ARBA00023316"/>
    </source>
</evidence>
<name>A0AA39GKE7_SARSR</name>
<evidence type="ECO:0000256" key="2">
    <source>
        <dbReference type="ARBA" id="ARBA00004191"/>
    </source>
</evidence>
<evidence type="ECO:0000256" key="5">
    <source>
        <dbReference type="ARBA" id="ARBA00012780"/>
    </source>
</evidence>
<keyword evidence="23" id="KW-0326">Glycosidase</keyword>
<dbReference type="InterPro" id="IPR017853">
    <property type="entry name" value="GH"/>
</dbReference>
<dbReference type="InterPro" id="IPR000490">
    <property type="entry name" value="Glyco_hydro_17"/>
</dbReference>
<evidence type="ECO:0000256" key="14">
    <source>
        <dbReference type="ARBA" id="ARBA00023180"/>
    </source>
</evidence>
<evidence type="ECO:0000313" key="25">
    <source>
        <dbReference type="EMBL" id="KAK0388589.1"/>
    </source>
</evidence>
<dbReference type="GO" id="GO:0098552">
    <property type="term" value="C:side of membrane"/>
    <property type="evidence" value="ECO:0007669"/>
    <property type="project" value="UniProtKB-KW"/>
</dbReference>
<evidence type="ECO:0000256" key="9">
    <source>
        <dbReference type="ARBA" id="ARBA00022525"/>
    </source>
</evidence>
<dbReference type="GO" id="GO:0000272">
    <property type="term" value="P:polysaccharide catabolic process"/>
    <property type="evidence" value="ECO:0007669"/>
    <property type="project" value="UniProtKB-KW"/>
</dbReference>
<keyword evidence="17" id="KW-0961">Cell wall biogenesis/degradation</keyword>
<dbReference type="EMBL" id="JAPDFR010000003">
    <property type="protein sequence ID" value="KAK0388589.1"/>
    <property type="molecule type" value="Genomic_DNA"/>
</dbReference>
<dbReference type="GO" id="GO:0042973">
    <property type="term" value="F:glucan endo-1,3-beta-D-glucosidase activity"/>
    <property type="evidence" value="ECO:0007669"/>
    <property type="project" value="UniProtKB-EC"/>
</dbReference>
<evidence type="ECO:0000256" key="15">
    <source>
        <dbReference type="ARBA" id="ARBA00023277"/>
    </source>
</evidence>
<dbReference type="GO" id="GO:0071555">
    <property type="term" value="P:cell wall organization"/>
    <property type="evidence" value="ECO:0007669"/>
    <property type="project" value="UniProtKB-KW"/>
</dbReference>
<evidence type="ECO:0000313" key="26">
    <source>
        <dbReference type="Proteomes" id="UP001175261"/>
    </source>
</evidence>
<dbReference type="GO" id="GO:0005886">
    <property type="term" value="C:plasma membrane"/>
    <property type="evidence" value="ECO:0007669"/>
    <property type="project" value="UniProtKB-SubCell"/>
</dbReference>
<evidence type="ECO:0000256" key="22">
    <source>
        <dbReference type="RuleBase" id="RU004335"/>
    </source>
</evidence>
<dbReference type="FunFam" id="3.20.20.80:FF:000233">
    <property type="entry name" value="Probable glucan endo-1,3-beta-glucosidase eglC"/>
    <property type="match status" value="1"/>
</dbReference>
<keyword evidence="14" id="KW-0325">Glycoprotein</keyword>
<dbReference type="GO" id="GO:0005576">
    <property type="term" value="C:extracellular region"/>
    <property type="evidence" value="ECO:0007669"/>
    <property type="project" value="TreeGrafter"/>
</dbReference>
<reference evidence="25" key="1">
    <citation type="submission" date="2022-10" db="EMBL/GenBank/DDBJ databases">
        <title>Determination and structural analysis of whole genome sequence of Sarocladium strictum F4-1.</title>
        <authorList>
            <person name="Hu L."/>
            <person name="Jiang Y."/>
        </authorList>
    </citation>
    <scope>NUCLEOTIDE SEQUENCE</scope>
    <source>
        <strain evidence="25">F4-1</strain>
    </source>
</reference>
<feature type="region of interest" description="Disordered" evidence="24">
    <location>
        <begin position="314"/>
        <end position="406"/>
    </location>
</feature>
<comment type="catalytic activity">
    <reaction evidence="1">
        <text>Hydrolysis of (1-&gt;3)-beta-D-glucosidic linkages in (1-&gt;3)-beta-D-glucans.</text>
        <dbReference type="EC" id="3.2.1.39"/>
    </reaction>
</comment>
<organism evidence="25 26">
    <name type="scientific">Sarocladium strictum</name>
    <name type="common">Black bundle disease fungus</name>
    <name type="synonym">Acremonium strictum</name>
    <dbReference type="NCBI Taxonomy" id="5046"/>
    <lineage>
        <taxon>Eukaryota</taxon>
        <taxon>Fungi</taxon>
        <taxon>Dikarya</taxon>
        <taxon>Ascomycota</taxon>
        <taxon>Pezizomycotina</taxon>
        <taxon>Sordariomycetes</taxon>
        <taxon>Hypocreomycetidae</taxon>
        <taxon>Hypocreales</taxon>
        <taxon>Sarocladiaceae</taxon>
        <taxon>Sarocladium</taxon>
    </lineage>
</organism>
<dbReference type="Proteomes" id="UP001175261">
    <property type="component" value="Unassembled WGS sequence"/>
</dbReference>
<dbReference type="PANTHER" id="PTHR16631">
    <property type="entry name" value="GLUCAN 1,3-BETA-GLUCOSIDASE"/>
    <property type="match status" value="1"/>
</dbReference>
<evidence type="ECO:0000256" key="18">
    <source>
        <dbReference type="ARBA" id="ARBA00023326"/>
    </source>
</evidence>
<keyword evidence="18" id="KW-0624">Polysaccharide degradation</keyword>
<evidence type="ECO:0000256" key="7">
    <source>
        <dbReference type="ARBA" id="ARBA00022475"/>
    </source>
</evidence>
<dbReference type="PROSITE" id="PS00587">
    <property type="entry name" value="GLYCOSYL_HYDROL_F17"/>
    <property type="match status" value="1"/>
</dbReference>
<dbReference type="Gene3D" id="3.20.20.80">
    <property type="entry name" value="Glycosidases"/>
    <property type="match status" value="1"/>
</dbReference>
<evidence type="ECO:0000256" key="16">
    <source>
        <dbReference type="ARBA" id="ARBA00023288"/>
    </source>
</evidence>
<dbReference type="SUPFAM" id="SSF51445">
    <property type="entry name" value="(Trans)glycosidases"/>
    <property type="match status" value="1"/>
</dbReference>
<keyword evidence="7" id="KW-1003">Cell membrane</keyword>
<keyword evidence="13" id="KW-0472">Membrane</keyword>
<evidence type="ECO:0000256" key="8">
    <source>
        <dbReference type="ARBA" id="ARBA00022512"/>
    </source>
</evidence>
<dbReference type="InterPro" id="IPR050732">
    <property type="entry name" value="Beta-glucan_modifiers"/>
</dbReference>
<dbReference type="AlphaFoldDB" id="A0AA39GKE7"/>
<comment type="function">
    <text evidence="19">Glucanases play a role in cell expansion during growth, in cell-cell fusion during mating, and in spore release during sporulation. This enzyme may be involved in beta-glucan degradation and also function biosynthetically as a transglycosylase.</text>
</comment>
<feature type="compositionally biased region" description="Low complexity" evidence="24">
    <location>
        <begin position="321"/>
        <end position="391"/>
    </location>
</feature>
<evidence type="ECO:0000256" key="13">
    <source>
        <dbReference type="ARBA" id="ARBA00023136"/>
    </source>
</evidence>
<sequence length="430" mass="44385">MPSPSKLLGLAAATTGASAAFQGFNYGATFADGRLRVESDFEGMFKAAQGLAGTDGAFNSARLYTMIQGNTDNEPISAIPAAIKTKTSILFGLWASAGQDNFNKEIIALQKTIDQYCDQLDGLVAGISIGSEDLYRNSPIGIEAGEFAGADPNTLVQYIQQVRKTIKGSCLEKAPLGHVDTWTAYVNATNKPVIQALDWIGMDAYPYFENTKPNSIDEAKSLFDAALANTEGAAGGVEVWITETGYPTKGKTSGAAVANTQNARTYWEEVGCPLFGKTNTWWYTLQDSNSDNAITVDTPSFGVVGDNLQPKYNLSCKGVKPKPSSSSAAPQSTSTQSSSDKTSAASTAGEASTKTTDAASSPSGLSTVSSPAAATTTSGSGSGSDNSSQSGKGEQASASPSHVPAAGAGAQLKGSFGAIIIALGLTFFAL</sequence>
<protein>
    <recommendedName>
        <fullName evidence="6">Probable glucan endo-1,3-beta-glucosidase eglC</fullName>
        <ecNumber evidence="5">3.2.1.39</ecNumber>
    </recommendedName>
    <alternativeName>
        <fullName evidence="20">Endo-1,3-beta-glucanase eglC</fullName>
    </alternativeName>
    <alternativeName>
        <fullName evidence="21">Laminarinase eglC</fullName>
    </alternativeName>
</protein>
<accession>A0AA39GKE7</accession>
<keyword evidence="9" id="KW-0964">Secreted</keyword>
<dbReference type="PANTHER" id="PTHR16631:SF13">
    <property type="entry name" value="GLUCAN ENDO-1,3-BETA-GLUCOSIDASE EGLC-RELATED"/>
    <property type="match status" value="1"/>
</dbReference>
<keyword evidence="15" id="KW-0119">Carbohydrate metabolism</keyword>
<comment type="caution">
    <text evidence="25">The sequence shown here is derived from an EMBL/GenBank/DDBJ whole genome shotgun (WGS) entry which is preliminary data.</text>
</comment>
<evidence type="ECO:0000256" key="19">
    <source>
        <dbReference type="ARBA" id="ARBA00025152"/>
    </source>
</evidence>
<evidence type="ECO:0000256" key="23">
    <source>
        <dbReference type="RuleBase" id="RU004336"/>
    </source>
</evidence>
<dbReference type="Pfam" id="PF00332">
    <property type="entry name" value="Glyco_hydro_17"/>
    <property type="match status" value="1"/>
</dbReference>
<evidence type="ECO:0000256" key="4">
    <source>
        <dbReference type="ARBA" id="ARBA00008773"/>
    </source>
</evidence>
<dbReference type="EC" id="3.2.1.39" evidence="5"/>
<evidence type="ECO:0000256" key="10">
    <source>
        <dbReference type="ARBA" id="ARBA00022622"/>
    </source>
</evidence>
<keyword evidence="12 23" id="KW-0378">Hydrolase</keyword>
<evidence type="ECO:0000256" key="3">
    <source>
        <dbReference type="ARBA" id="ARBA00004609"/>
    </source>
</evidence>
<gene>
    <name evidence="25" type="ORF">NLU13_4832</name>
</gene>
<proteinExistence type="inferred from homology"/>
<keyword evidence="16" id="KW-0449">Lipoprotein</keyword>
<keyword evidence="11" id="KW-0732">Signal</keyword>
<evidence type="ECO:0000256" key="1">
    <source>
        <dbReference type="ARBA" id="ARBA00000382"/>
    </source>
</evidence>
<evidence type="ECO:0000256" key="11">
    <source>
        <dbReference type="ARBA" id="ARBA00022729"/>
    </source>
</evidence>
<evidence type="ECO:0000256" key="20">
    <source>
        <dbReference type="ARBA" id="ARBA00032134"/>
    </source>
</evidence>
<evidence type="ECO:0000256" key="12">
    <source>
        <dbReference type="ARBA" id="ARBA00022801"/>
    </source>
</evidence>
<evidence type="ECO:0000256" key="6">
    <source>
        <dbReference type="ARBA" id="ARBA00019762"/>
    </source>
</evidence>
<evidence type="ECO:0000256" key="24">
    <source>
        <dbReference type="SAM" id="MobiDB-lite"/>
    </source>
</evidence>
<dbReference type="GO" id="GO:0009986">
    <property type="term" value="C:cell surface"/>
    <property type="evidence" value="ECO:0007669"/>
    <property type="project" value="TreeGrafter"/>
</dbReference>
<comment type="similarity">
    <text evidence="4 22">Belongs to the glycosyl hydrolase 17 family.</text>
</comment>
<keyword evidence="8" id="KW-0134">Cell wall</keyword>
<evidence type="ECO:0000256" key="21">
    <source>
        <dbReference type="ARBA" id="ARBA00032906"/>
    </source>
</evidence>
<keyword evidence="26" id="KW-1185">Reference proteome</keyword>